<dbReference type="Proteomes" id="UP000236416">
    <property type="component" value="Unassembled WGS sequence"/>
</dbReference>
<dbReference type="PANTHER" id="PTHR38690">
    <property type="entry name" value="PROTEASE-RELATED"/>
    <property type="match status" value="1"/>
</dbReference>
<evidence type="ECO:0000259" key="2">
    <source>
        <dbReference type="Pfam" id="PF13116"/>
    </source>
</evidence>
<dbReference type="PANTHER" id="PTHR38690:SF1">
    <property type="entry name" value="PROTEASE"/>
    <property type="match status" value="1"/>
</dbReference>
<feature type="transmembrane region" description="Helical" evidence="1">
    <location>
        <begin position="40"/>
        <end position="66"/>
    </location>
</feature>
<sequence>MQPVSRRISHSCHCNGLPSLKKPLSPLSHIHVLRLLKRGLLLFAAALAVAGSLLCAAFAIFTFWLLPRLDHYRPLLENSLSASLGHKVGIARLSGQWDGVAPRFELNGVSIANPVSGQALTLSAVTVQPSWTSLLAGEPRLSVLADGPSVELRRDPNGVIYLNGFDLSSGPSHDNALGNWLLRQPSLEIRNARLSWVDERLGLPRLDLQQGRLLLERTLLGHKLQLSGLPAATLGKGFELSAGWRGDDIDHWQDWSGTLRVALNGARASVWSRYMRDLGVLRSGEGDGTLEMAFSDGSISSLQADVSVRDAAYTPPSARELVLPQLQGKLQLDRQSGGSYRIAASDLTLASATGLAFDKSSIKGEWRPGAQGGGELTLDNVDVGNLNPFIHALGLDRNPLFARFAPRGALHDLTVGWQGPVEAPHSFKLKSRFEKLAWQPFADVPGVSGVSGKVAFDEHGGRLQLDTGQSEVVYPELFGHSLPFDKLVADVEWTQKGAGLDIALRKVVFANADLNGQVSGSYHYPGNSAGLIDLSGTIDAVKATRIPSYLPHQVGERTTSWLSKALQDGTAKNLTLKLKGDLEKFPFAGGNGGEFLVEADVEKAKLLYETGWPTIDDIDAKLRFHNESMLVEGKRASTVGVPLQDVTVAIDQLGADVPWLKINGRAEDRLDRMLAFTTKSPVDGWLGGFTGQIKAEGPAGLKLQLAVPLDGDESTRLRGDLEFKHNALQFKRLPLPALEGAQGVLTFTERGVDSKGLTLHAFGGPLKLTAHTGADKRMRFALSGEADGKALMQQYLPLAAPLVSGRMQVDGRFVVHDGLESLQLDSTLQGVALDAPAPLGKTANSAMPLQLQLQPAPARFGGGMRLEFDLGGALAGKLRLNDDGDLQTGALGLGRRPGEWPSSGLAVRAQLPKVALDEWWSGLSRLDAHGGDKPLGMPLQLQLNTPELSFAGFVLHQADAQVSNNGQSGLWNVGLRSREADGAASYQLGDGAGLLQANLERLALSWPLRAEGTPSAASAQQQLPAMKVHIGELSLQNRKIGQLDMTARRNGSVWLMDPLRLSAPEGTLSGSARVDEQGVGRVETRFQLDVSNAGKLLERFGQVDVFRNGQGSLSGQLSWPGGLSDLDAAHLSGQMALDFKNGRFAKVDPGVARLLGVLSLQSLPRRIRLDFTDVFSDGFAFDALQGKASVRDGVFRSDKVEMRSPAAEVGIAGSVDLGRETQTLQVKVVPHVAESVALAAGAALLNPVVGIATLAAQKVLQDPVGKILTLEYSVTGSLKDPQVKRVNVGEPVKFRGNQP</sequence>
<keyword evidence="1" id="KW-0812">Transmembrane</keyword>
<reference evidence="3 4" key="1">
    <citation type="submission" date="2018-01" db="EMBL/GenBank/DDBJ databases">
        <title>Genomic Sequence of Chromobacterium MWU13-2610 from wild cranberry bogs within the Cape Cod National Seashore.</title>
        <authorList>
            <person name="O'Hara-Hanley K."/>
            <person name="Soby S."/>
            <person name="Harrison A."/>
        </authorList>
    </citation>
    <scope>NUCLEOTIDE SEQUENCE [LARGE SCALE GENOMIC DNA]</scope>
    <source>
        <strain evidence="3 4">MWU13-2610</strain>
    </source>
</reference>
<evidence type="ECO:0000313" key="3">
    <source>
        <dbReference type="EMBL" id="POA97192.1"/>
    </source>
</evidence>
<gene>
    <name evidence="3" type="ORF">C2134_18530</name>
</gene>
<dbReference type="EMBL" id="PPTF01000078">
    <property type="protein sequence ID" value="POA97192.1"/>
    <property type="molecule type" value="Genomic_DNA"/>
</dbReference>
<keyword evidence="4" id="KW-1185">Reference proteome</keyword>
<organism evidence="3 4">
    <name type="scientific">Chromobacterium sinusclupearum</name>
    <dbReference type="NCBI Taxonomy" id="2077146"/>
    <lineage>
        <taxon>Bacteria</taxon>
        <taxon>Pseudomonadati</taxon>
        <taxon>Pseudomonadota</taxon>
        <taxon>Betaproteobacteria</taxon>
        <taxon>Neisseriales</taxon>
        <taxon>Chromobacteriaceae</taxon>
        <taxon>Chromobacterium</taxon>
    </lineage>
</organism>
<dbReference type="Pfam" id="PF13116">
    <property type="entry name" value="YhdP"/>
    <property type="match status" value="1"/>
</dbReference>
<feature type="domain" description="YhdP central" evidence="2">
    <location>
        <begin position="32"/>
        <end position="1283"/>
    </location>
</feature>
<name>A0A2K4MJH0_9NEIS</name>
<dbReference type="InterPro" id="IPR025263">
    <property type="entry name" value="YhdP_central"/>
</dbReference>
<proteinExistence type="predicted"/>
<accession>A0A2K4MJH0</accession>
<evidence type="ECO:0000256" key="1">
    <source>
        <dbReference type="SAM" id="Phobius"/>
    </source>
</evidence>
<dbReference type="InterPro" id="IPR011836">
    <property type="entry name" value="YhdP"/>
</dbReference>
<keyword evidence="1" id="KW-1133">Transmembrane helix</keyword>
<protein>
    <submittedName>
        <fullName evidence="3">TIGR02099 family protein</fullName>
    </submittedName>
</protein>
<keyword evidence="1" id="KW-0472">Membrane</keyword>
<evidence type="ECO:0000313" key="4">
    <source>
        <dbReference type="Proteomes" id="UP000236416"/>
    </source>
</evidence>
<comment type="caution">
    <text evidence="3">The sequence shown here is derived from an EMBL/GenBank/DDBJ whole genome shotgun (WGS) entry which is preliminary data.</text>
</comment>
<dbReference type="NCBIfam" id="TIGR02099">
    <property type="entry name" value="YhdP family protein"/>
    <property type="match status" value="1"/>
</dbReference>